<keyword evidence="4 7" id="KW-0493">Microtubule</keyword>
<protein>
    <recommendedName>
        <fullName evidence="7">Microtubule-associated protein</fullName>
    </recommendedName>
</protein>
<feature type="region of interest" description="Disordered" evidence="8">
    <location>
        <begin position="1029"/>
        <end position="1072"/>
    </location>
</feature>
<dbReference type="RefSeq" id="XP_041433105.1">
    <property type="nucleotide sequence ID" value="XM_041577171.1"/>
</dbReference>
<keyword evidence="6 7" id="KW-0206">Cytoskeleton</keyword>
<dbReference type="OrthoDB" id="9378527at2759"/>
<feature type="compositionally biased region" description="Low complexity" evidence="8">
    <location>
        <begin position="1590"/>
        <end position="1608"/>
    </location>
</feature>
<feature type="compositionally biased region" description="Basic and acidic residues" evidence="8">
    <location>
        <begin position="1414"/>
        <end position="1438"/>
    </location>
</feature>
<feature type="compositionally biased region" description="Basic and acidic residues" evidence="8">
    <location>
        <begin position="1362"/>
        <end position="1383"/>
    </location>
</feature>
<feature type="region of interest" description="Disordered" evidence="8">
    <location>
        <begin position="475"/>
        <end position="593"/>
    </location>
</feature>
<dbReference type="PANTHER" id="PTHR11501">
    <property type="entry name" value="MICROTUBULE-ASSOCIATED PROTEIN"/>
    <property type="match status" value="1"/>
</dbReference>
<feature type="compositionally biased region" description="Acidic residues" evidence="8">
    <location>
        <begin position="1335"/>
        <end position="1347"/>
    </location>
</feature>
<feature type="region of interest" description="Disordered" evidence="8">
    <location>
        <begin position="780"/>
        <end position="815"/>
    </location>
</feature>
<dbReference type="PROSITE" id="PS00229">
    <property type="entry name" value="TAU_MAP_1"/>
    <property type="match status" value="1"/>
</dbReference>
<feature type="compositionally biased region" description="Low complexity" evidence="8">
    <location>
        <begin position="1568"/>
        <end position="1578"/>
    </location>
</feature>
<evidence type="ECO:0000256" key="5">
    <source>
        <dbReference type="ARBA" id="ARBA00022737"/>
    </source>
</evidence>
<evidence type="ECO:0000256" key="3">
    <source>
        <dbReference type="ARBA" id="ARBA00022553"/>
    </source>
</evidence>
<feature type="compositionally biased region" description="Basic and acidic residues" evidence="8">
    <location>
        <begin position="571"/>
        <end position="589"/>
    </location>
</feature>
<feature type="compositionally biased region" description="Basic and acidic residues" evidence="8">
    <location>
        <begin position="801"/>
        <end position="811"/>
    </location>
</feature>
<feature type="compositionally biased region" description="Basic and acidic residues" evidence="8">
    <location>
        <begin position="1447"/>
        <end position="1466"/>
    </location>
</feature>
<evidence type="ECO:0000313" key="13">
    <source>
        <dbReference type="RefSeq" id="XP_041433105.1"/>
    </source>
</evidence>
<feature type="region of interest" description="Disordered" evidence="8">
    <location>
        <begin position="107"/>
        <end position="176"/>
    </location>
</feature>
<feature type="region of interest" description="Disordered" evidence="8">
    <location>
        <begin position="240"/>
        <end position="284"/>
    </location>
</feature>
<keyword evidence="2 7" id="KW-0963">Cytoplasm</keyword>
<feature type="region of interest" description="Disordered" evidence="8">
    <location>
        <begin position="1805"/>
        <end position="1834"/>
    </location>
</feature>
<reference evidence="11 12" key="1">
    <citation type="submission" date="2025-04" db="UniProtKB">
        <authorList>
            <consortium name="RefSeq"/>
        </authorList>
    </citation>
    <scope>IDENTIFICATION</scope>
    <source>
        <strain evidence="11 12">J_2021</strain>
        <tissue evidence="11 12">Erythrocytes</tissue>
    </source>
</reference>
<dbReference type="Pfam" id="PF08377">
    <property type="entry name" value="MAP2_projctn"/>
    <property type="match status" value="1"/>
</dbReference>
<feature type="compositionally biased region" description="Polar residues" evidence="8">
    <location>
        <begin position="1615"/>
        <end position="1633"/>
    </location>
</feature>
<evidence type="ECO:0000256" key="1">
    <source>
        <dbReference type="ARBA" id="ARBA00004245"/>
    </source>
</evidence>
<evidence type="ECO:0000313" key="10">
    <source>
        <dbReference type="Proteomes" id="UP000186698"/>
    </source>
</evidence>
<name>A0A8J1LU75_XENLA</name>
<dbReference type="GO" id="GO:0008017">
    <property type="term" value="F:microtubule binding"/>
    <property type="evidence" value="ECO:0000318"/>
    <property type="project" value="GO_Central"/>
</dbReference>
<sequence length="1862" mass="204550">MTDNRQDEPKATHWAPGQLSEASPLPHATDMKEQGGAGEGMVHSSNGIPFREAEERAYGERDLPASHSAGKENGINGEMSSADSAEEVSARIVQVVTADAVAVLRGEQEKEAQLKGPPGDPPLAVEDTTNLPPSPPPSPASEQMGTIEEEEMVKGPFHEEEEEKIQGAEGSETAVLELRENQAISGCDVKKQHEDIVVDETSDVKSISKSTTESTTVVLPSLPEEDLLTASKIAAQETLESTPLSVEAIHSVEDSSPTKSGKDIKQDTLDLHTPEIEDKRLPPMPLEEITSGQIGFEPHHVHTFSIEPCTPTSPNVPKHNLYDIPDESLTLEWSTIQDTSKDSSMRDKDDFSATEKNIEAEIPISTLTINESEIPLSLDKAEGHHTEDEFSSHTDSVLKDLPNIANTELSNNASASTVDTYRGEHVLSDEQDVISEKPNLDSMPSTLVSSNLSNEAYQADVKDDGDVMSDVLKSHSTDAIAVPPKQYETDTSKSSDSAVQSKDTVTKESDKISLDSEVEGPISPKESAKVDEEFVSDSYDATKKNDKDLLEATEMKGEMSELPLENVISQLKDEKETEEQKSPVSEDKSGMSTYFETSALKEEIDREIQQSSDYYELTDVKEPQYEACSIPHIAKEEEDEESGDLEQVTKEKVSTSAHEVGYSTLTSGKLQASIYSGDRLFTIDPNIYADKSEFLSKNKDDLTLSRSLGLGGRSAIEQRSMSINLPMSCLDSIALGFSYARAHDLSPLATDILSNTSGSMDEGDDSDLPATTPALEKAISFPEEQEHKRAEEEEEEEENNDAEKSTEKETFELEPLCESDYQAKEYYKNGTIMAPDLPEMLDLTGSRSRLDSASADSETARRKSGISEIIIDESCVLQESTIEGSNLLVKTDSQQEEFGYCVFNKYTVPLPSPVQDSESLGGGMSTLYESLAVDPSIIQVKLAAAEKFGIEGQDISSETVCWEAELEKKVSEIKLDTVVEKSEEQSDLKEVSEIADFIKPESTDTPLKEKIEGPEEELCIAQFDKKSVEESGEQFPQETEERKSSPADISGAEIEAPSEKAMVSAEDTQSNLETSELIKDASHLKNEIQEKIGIAEEDNAIELDSSLIKDIKETDVEEVTVSKDETKLLESDLKEKGAKPDLVHQEAMDKEESYESSGEHEQSQEPADEVSKDTSLVCADVQKEDKEDTAPESQMETQIMISSKDDLKEEEADEMQTECLSEPQDEQVVEVSVEKEMPKEEIQQQLDEEYDEDRNKTKETGDNEITSDAPEQETEAQVPNEEPAVVFTDDVVEVIESVVTVDEGFIQVVQTAVDDSEIMAHSVRFATSMPVESEEKPEIEEDIEEAKDEPREGSPCAPASPQKEDTLFTDYKTETQDDYRDETTIDDSVLDTDSIWVDTQDDDRSIMTEAIEAIPKEEKAERDLQRTSTEKYRKEKPLKSGRARMSTPERKMAKKEPSATCRDEVRRKKAVLKKAETAKKTDVQPHSPSRKIILKPAVRQSRPTHLSCVRRKPAGGESQQTPSAHRHPRDRTMDGVSKSPEKRSSLPRPSSIHPIRKVYPDKEDNSFSTSTSVSSSVRRTTRSEPIWSRTGKSGTSTPTTPGSTAITPGTPPSYASRTPGTPGTPSYSRTPRTPGTPKSALLYSEKKVAVLRTPPKSPSTPKQIRIMNQPLPDLKSIRSKIGSIDNIKYQPKGGQVKILSEKIDYSDVQSRCGSKDNITHNAGGGQIQIVSKKIDLSHVTSKCGSLRKIRHRPGGGNVRIESVKLDFKDKAHAKVGSLDNAHHTPGGGNIKIDSQKLHFREQAKARVDHGAEIISQSPGRSSAASPRRLSNVSSSGSINLLESPQLATLAEDVTAALAKQGL</sequence>
<feature type="compositionally biased region" description="Basic and acidic residues" evidence="8">
    <location>
        <begin position="1"/>
        <end position="11"/>
    </location>
</feature>
<dbReference type="RefSeq" id="XP_041433104.1">
    <property type="nucleotide sequence ID" value="XM_041577170.1"/>
</dbReference>
<evidence type="ECO:0000256" key="8">
    <source>
        <dbReference type="SAM" id="MobiDB-lite"/>
    </source>
</evidence>
<feature type="compositionally biased region" description="Basic and acidic residues" evidence="8">
    <location>
        <begin position="504"/>
        <end position="514"/>
    </location>
</feature>
<dbReference type="InterPro" id="IPR001084">
    <property type="entry name" value="MAP_tubulin-bd_rpt"/>
</dbReference>
<dbReference type="Proteomes" id="UP000186698">
    <property type="component" value="Chromosome 9_10L"/>
</dbReference>
<dbReference type="PANTHER" id="PTHR11501:SF15">
    <property type="entry name" value="MICROTUBULE-ASSOCIATED PROTEIN 2"/>
    <property type="match status" value="1"/>
</dbReference>
<dbReference type="InterPro" id="IPR027324">
    <property type="entry name" value="MAP2/MAP4/Tau"/>
</dbReference>
<accession>A0A8J1LU75</accession>
<feature type="compositionally biased region" description="Basic and acidic residues" evidence="8">
    <location>
        <begin position="540"/>
        <end position="559"/>
    </location>
</feature>
<dbReference type="CTD" id="108701430"/>
<feature type="compositionally biased region" description="Low complexity" evidence="8">
    <location>
        <begin position="1815"/>
        <end position="1830"/>
    </location>
</feature>
<evidence type="ECO:0000313" key="11">
    <source>
        <dbReference type="RefSeq" id="XP_041433103.1"/>
    </source>
</evidence>
<feature type="compositionally biased region" description="Basic and acidic residues" evidence="8">
    <location>
        <begin position="1131"/>
        <end position="1163"/>
    </location>
</feature>
<feature type="compositionally biased region" description="Basic and acidic residues" evidence="8">
    <location>
        <begin position="51"/>
        <end position="64"/>
    </location>
</feature>
<evidence type="ECO:0000313" key="12">
    <source>
        <dbReference type="RefSeq" id="XP_041433104.1"/>
    </source>
</evidence>
<dbReference type="GO" id="GO:0031175">
    <property type="term" value="P:neuron projection development"/>
    <property type="evidence" value="ECO:0000318"/>
    <property type="project" value="GO_Central"/>
</dbReference>
<feature type="compositionally biased region" description="Basic and acidic residues" evidence="8">
    <location>
        <begin position="260"/>
        <end position="281"/>
    </location>
</feature>
<feature type="compositionally biased region" description="Basic and acidic residues" evidence="8">
    <location>
        <begin position="1232"/>
        <end position="1242"/>
    </location>
</feature>
<dbReference type="RefSeq" id="XP_041433103.1">
    <property type="nucleotide sequence ID" value="XM_041577169.1"/>
</dbReference>
<feature type="compositionally biased region" description="Basic and acidic residues" evidence="8">
    <location>
        <begin position="1473"/>
        <end position="1483"/>
    </location>
</feature>
<feature type="region of interest" description="Disordered" evidence="8">
    <location>
        <begin position="1"/>
        <end position="88"/>
    </location>
</feature>
<feature type="compositionally biased region" description="Polar residues" evidence="8">
    <location>
        <begin position="1191"/>
        <end position="1201"/>
    </location>
</feature>
<feature type="region of interest" description="Disordered" evidence="8">
    <location>
        <begin position="1131"/>
        <end position="1285"/>
    </location>
</feature>
<gene>
    <name evidence="11 12 13" type="primary">map2.L</name>
</gene>
<dbReference type="GO" id="GO:0043005">
    <property type="term" value="C:neuron projection"/>
    <property type="evidence" value="ECO:0000318"/>
    <property type="project" value="GO_Central"/>
</dbReference>
<feature type="domain" description="MAP2/Tau projection" evidence="9">
    <location>
        <begin position="399"/>
        <end position="1512"/>
    </location>
</feature>
<dbReference type="Pfam" id="PF00418">
    <property type="entry name" value="Tubulin-binding"/>
    <property type="match status" value="4"/>
</dbReference>
<evidence type="ECO:0000256" key="7">
    <source>
        <dbReference type="RuleBase" id="RU000686"/>
    </source>
</evidence>
<organism evidence="10 11">
    <name type="scientific">Xenopus laevis</name>
    <name type="common">African clawed frog</name>
    <dbReference type="NCBI Taxonomy" id="8355"/>
    <lineage>
        <taxon>Eukaryota</taxon>
        <taxon>Metazoa</taxon>
        <taxon>Chordata</taxon>
        <taxon>Craniata</taxon>
        <taxon>Vertebrata</taxon>
        <taxon>Euteleostomi</taxon>
        <taxon>Amphibia</taxon>
        <taxon>Batrachia</taxon>
        <taxon>Anura</taxon>
        <taxon>Pipoidea</taxon>
        <taxon>Pipidae</taxon>
        <taxon>Xenopodinae</taxon>
        <taxon>Xenopus</taxon>
        <taxon>Xenopus</taxon>
    </lineage>
</organism>
<dbReference type="GO" id="GO:0000226">
    <property type="term" value="P:microtubule cytoskeleton organization"/>
    <property type="evidence" value="ECO:0000318"/>
    <property type="project" value="GO_Central"/>
</dbReference>
<feature type="region of interest" description="Disordered" evidence="8">
    <location>
        <begin position="1412"/>
        <end position="1662"/>
    </location>
</feature>
<comment type="subcellular location">
    <subcellularLocation>
        <location evidence="1 7">Cytoplasm</location>
        <location evidence="1 7">Cytoskeleton</location>
    </subcellularLocation>
</comment>
<proteinExistence type="predicted"/>
<evidence type="ECO:0000256" key="4">
    <source>
        <dbReference type="ARBA" id="ARBA00022701"/>
    </source>
</evidence>
<dbReference type="PROSITE" id="PS51491">
    <property type="entry name" value="TAU_MAP_2"/>
    <property type="match status" value="4"/>
</dbReference>
<keyword evidence="5" id="KW-0677">Repeat</keyword>
<keyword evidence="3" id="KW-0597">Phosphoprotein</keyword>
<dbReference type="GeneID" id="108701430"/>
<feature type="region of interest" description="Disordered" evidence="8">
    <location>
        <begin position="1325"/>
        <end position="1385"/>
    </location>
</feature>
<evidence type="ECO:0000256" key="6">
    <source>
        <dbReference type="ARBA" id="ARBA00023212"/>
    </source>
</evidence>
<evidence type="ECO:0000256" key="2">
    <source>
        <dbReference type="ARBA" id="ARBA00022490"/>
    </source>
</evidence>
<evidence type="ECO:0000259" key="9">
    <source>
        <dbReference type="Pfam" id="PF08377"/>
    </source>
</evidence>
<feature type="compositionally biased region" description="Polar residues" evidence="8">
    <location>
        <begin position="494"/>
        <end position="503"/>
    </location>
</feature>
<keyword evidence="10" id="KW-1185">Reference proteome</keyword>
<dbReference type="GO" id="GO:0005874">
    <property type="term" value="C:microtubule"/>
    <property type="evidence" value="ECO:0007669"/>
    <property type="project" value="UniProtKB-KW"/>
</dbReference>
<dbReference type="InterPro" id="IPR013588">
    <property type="entry name" value="MAP2_projctn"/>
</dbReference>